<protein>
    <recommendedName>
        <fullName evidence="1">SnoaL-like domain-containing protein</fullName>
    </recommendedName>
</protein>
<dbReference type="SUPFAM" id="SSF54427">
    <property type="entry name" value="NTF2-like"/>
    <property type="match status" value="1"/>
</dbReference>
<evidence type="ECO:0000259" key="1">
    <source>
        <dbReference type="Pfam" id="PF12680"/>
    </source>
</evidence>
<dbReference type="Proteomes" id="UP000219494">
    <property type="component" value="Unassembled WGS sequence"/>
</dbReference>
<evidence type="ECO:0000313" key="3">
    <source>
        <dbReference type="Proteomes" id="UP000219494"/>
    </source>
</evidence>
<dbReference type="RefSeq" id="WP_097064311.1">
    <property type="nucleotide sequence ID" value="NZ_OBMI01000002.1"/>
</dbReference>
<accession>A0A285R425</accession>
<dbReference type="Pfam" id="PF12680">
    <property type="entry name" value="SnoaL_2"/>
    <property type="match status" value="1"/>
</dbReference>
<dbReference type="AlphaFoldDB" id="A0A285R425"/>
<dbReference type="PANTHER" id="PTHR41252">
    <property type="entry name" value="BLR2505 PROTEIN"/>
    <property type="match status" value="1"/>
</dbReference>
<dbReference type="InterPro" id="IPR037401">
    <property type="entry name" value="SnoaL-like"/>
</dbReference>
<name>A0A285R425_9SPHN</name>
<feature type="domain" description="SnoaL-like" evidence="1">
    <location>
        <begin position="18"/>
        <end position="114"/>
    </location>
</feature>
<dbReference type="Gene3D" id="3.10.450.50">
    <property type="match status" value="1"/>
</dbReference>
<dbReference type="InterPro" id="IPR032710">
    <property type="entry name" value="NTF2-like_dom_sf"/>
</dbReference>
<keyword evidence="3" id="KW-1185">Reference proteome</keyword>
<sequence length="130" mass="14419">MPTDASLKIAQSFFDAMGDLPQLLSLLTDDFEWIIPGDAWPLAGTHRGQEGVKNLLQIASEQVETNFPEPLDFIAQGDRVHAEGFATGLIKATDKRFEDHFVFAFTIRDGKVARLREYLDTQALARASAP</sequence>
<dbReference type="EMBL" id="OBMI01000002">
    <property type="protein sequence ID" value="SOB87112.1"/>
    <property type="molecule type" value="Genomic_DNA"/>
</dbReference>
<proteinExistence type="predicted"/>
<dbReference type="PANTHER" id="PTHR41252:SF1">
    <property type="entry name" value="BLR2505 PROTEIN"/>
    <property type="match status" value="1"/>
</dbReference>
<dbReference type="OrthoDB" id="5733507at2"/>
<gene>
    <name evidence="2" type="ORF">SAMN06297144_2233</name>
</gene>
<evidence type="ECO:0000313" key="2">
    <source>
        <dbReference type="EMBL" id="SOB87112.1"/>
    </source>
</evidence>
<reference evidence="2 3" key="1">
    <citation type="submission" date="2017-07" db="EMBL/GenBank/DDBJ databases">
        <authorList>
            <person name="Sun Z.S."/>
            <person name="Albrecht U."/>
            <person name="Echele G."/>
            <person name="Lee C.C."/>
        </authorList>
    </citation>
    <scope>NUCLEOTIDE SEQUENCE [LARGE SCALE GENOMIC DNA]</scope>
    <source>
        <strain evidence="2 3">CGMCC 1.12672</strain>
    </source>
</reference>
<organism evidence="2 3">
    <name type="scientific">Sphingomonas guangdongensis</name>
    <dbReference type="NCBI Taxonomy" id="1141890"/>
    <lineage>
        <taxon>Bacteria</taxon>
        <taxon>Pseudomonadati</taxon>
        <taxon>Pseudomonadota</taxon>
        <taxon>Alphaproteobacteria</taxon>
        <taxon>Sphingomonadales</taxon>
        <taxon>Sphingomonadaceae</taxon>
        <taxon>Sphingomonas</taxon>
    </lineage>
</organism>